<keyword evidence="4" id="KW-0997">Cell inner membrane</keyword>
<name>A0ABT3GC84_9BACT</name>
<protein>
    <recommendedName>
        <fullName evidence="11">Oligopeptide transport system permease protein OppC</fullName>
    </recommendedName>
</protein>
<keyword evidence="7" id="KW-0653">Protein transport</keyword>
<dbReference type="InterPro" id="IPR050366">
    <property type="entry name" value="BP-dependent_transpt_permease"/>
</dbReference>
<evidence type="ECO:0000256" key="12">
    <source>
        <dbReference type="RuleBase" id="RU363032"/>
    </source>
</evidence>
<keyword evidence="3" id="KW-1003">Cell membrane</keyword>
<keyword evidence="15" id="KW-1185">Reference proteome</keyword>
<accession>A0ABT3GC84</accession>
<feature type="transmembrane region" description="Helical" evidence="12">
    <location>
        <begin position="180"/>
        <end position="198"/>
    </location>
</feature>
<dbReference type="Pfam" id="PF00528">
    <property type="entry name" value="BPD_transp_1"/>
    <property type="match status" value="1"/>
</dbReference>
<dbReference type="Proteomes" id="UP001320876">
    <property type="component" value="Unassembled WGS sequence"/>
</dbReference>
<sequence>MTTEDKGSSLWLDAWLRLRHNRAAMVGLVMLTLIGAACIVLPSISDFLKDPTKTDLVNRNLKPGAENWFGTDHLGRDLFSRVIFGGRISIAVGLITTMVSVTIGIVWGAVAGYAGGRTDAFLMRIVDILYALPFLVIIILLSKILEPMTNSLTEWAVHFIGGEKATQKELGDTRNWVEPLTTLVPVFIAIGALSWLTVSRIVRAQVQSVASLDYVEAARSLGLGHLRILFRHILPNTLGPIIVYTTLTIPGVMMFEATLSFLGLGVKAPNSSWGVLIKEGADFMLTNPMQLVLPSVFFSVTLFSLNFLGDGLRDALDPKASKD</sequence>
<evidence type="ECO:0000256" key="8">
    <source>
        <dbReference type="ARBA" id="ARBA00022989"/>
    </source>
</evidence>
<evidence type="ECO:0000256" key="2">
    <source>
        <dbReference type="ARBA" id="ARBA00022448"/>
    </source>
</evidence>
<feature type="transmembrane region" description="Helical" evidence="12">
    <location>
        <begin position="291"/>
        <end position="309"/>
    </location>
</feature>
<dbReference type="EMBL" id="JAPDDT010000001">
    <property type="protein sequence ID" value="MCW1921236.1"/>
    <property type="molecule type" value="Genomic_DNA"/>
</dbReference>
<organism evidence="14 15">
    <name type="scientific">Luteolibacter arcticus</name>
    <dbReference type="NCBI Taxonomy" id="1581411"/>
    <lineage>
        <taxon>Bacteria</taxon>
        <taxon>Pseudomonadati</taxon>
        <taxon>Verrucomicrobiota</taxon>
        <taxon>Verrucomicrobiia</taxon>
        <taxon>Verrucomicrobiales</taxon>
        <taxon>Verrucomicrobiaceae</taxon>
        <taxon>Luteolibacter</taxon>
    </lineage>
</organism>
<dbReference type="InterPro" id="IPR025966">
    <property type="entry name" value="OppC_N"/>
</dbReference>
<keyword evidence="6" id="KW-0571">Peptide transport</keyword>
<keyword evidence="8 12" id="KW-1133">Transmembrane helix</keyword>
<gene>
    <name evidence="14" type="ORF">OKA05_01650</name>
</gene>
<dbReference type="PROSITE" id="PS50928">
    <property type="entry name" value="ABC_TM1"/>
    <property type="match status" value="1"/>
</dbReference>
<dbReference type="Pfam" id="PF12911">
    <property type="entry name" value="OppC_N"/>
    <property type="match status" value="1"/>
</dbReference>
<evidence type="ECO:0000259" key="13">
    <source>
        <dbReference type="PROSITE" id="PS50928"/>
    </source>
</evidence>
<dbReference type="SUPFAM" id="SSF161098">
    <property type="entry name" value="MetI-like"/>
    <property type="match status" value="1"/>
</dbReference>
<keyword evidence="9 12" id="KW-0472">Membrane</keyword>
<dbReference type="RefSeq" id="WP_264485345.1">
    <property type="nucleotide sequence ID" value="NZ_JAPDDT010000001.1"/>
</dbReference>
<comment type="caution">
    <text evidence="14">The sequence shown here is derived from an EMBL/GenBank/DDBJ whole genome shotgun (WGS) entry which is preliminary data.</text>
</comment>
<feature type="transmembrane region" description="Helical" evidence="12">
    <location>
        <begin position="125"/>
        <end position="145"/>
    </location>
</feature>
<dbReference type="CDD" id="cd06261">
    <property type="entry name" value="TM_PBP2"/>
    <property type="match status" value="1"/>
</dbReference>
<dbReference type="InterPro" id="IPR035906">
    <property type="entry name" value="MetI-like_sf"/>
</dbReference>
<comment type="subcellular location">
    <subcellularLocation>
        <location evidence="1">Cell inner membrane</location>
        <topology evidence="1">Multi-pass membrane protein</topology>
    </subcellularLocation>
    <subcellularLocation>
        <location evidence="12">Cell membrane</location>
        <topology evidence="12">Multi-pass membrane protein</topology>
    </subcellularLocation>
</comment>
<dbReference type="Gene3D" id="1.10.3720.10">
    <property type="entry name" value="MetI-like"/>
    <property type="match status" value="1"/>
</dbReference>
<evidence type="ECO:0000256" key="10">
    <source>
        <dbReference type="ARBA" id="ARBA00024202"/>
    </source>
</evidence>
<evidence type="ECO:0000256" key="4">
    <source>
        <dbReference type="ARBA" id="ARBA00022519"/>
    </source>
</evidence>
<evidence type="ECO:0000256" key="6">
    <source>
        <dbReference type="ARBA" id="ARBA00022856"/>
    </source>
</evidence>
<dbReference type="PANTHER" id="PTHR43386">
    <property type="entry name" value="OLIGOPEPTIDE TRANSPORT SYSTEM PERMEASE PROTEIN APPC"/>
    <property type="match status" value="1"/>
</dbReference>
<comment type="similarity">
    <text evidence="10">Belongs to the binding-protein-dependent transport system permease family. OppBC subfamily.</text>
</comment>
<evidence type="ECO:0000256" key="7">
    <source>
        <dbReference type="ARBA" id="ARBA00022927"/>
    </source>
</evidence>
<proteinExistence type="inferred from homology"/>
<keyword evidence="5 12" id="KW-0812">Transmembrane</keyword>
<evidence type="ECO:0000256" key="1">
    <source>
        <dbReference type="ARBA" id="ARBA00004429"/>
    </source>
</evidence>
<feature type="transmembrane region" description="Helical" evidence="12">
    <location>
        <begin position="88"/>
        <end position="113"/>
    </location>
</feature>
<evidence type="ECO:0000313" key="14">
    <source>
        <dbReference type="EMBL" id="MCW1921236.1"/>
    </source>
</evidence>
<evidence type="ECO:0000256" key="3">
    <source>
        <dbReference type="ARBA" id="ARBA00022475"/>
    </source>
</evidence>
<evidence type="ECO:0000256" key="5">
    <source>
        <dbReference type="ARBA" id="ARBA00022692"/>
    </source>
</evidence>
<dbReference type="PANTHER" id="PTHR43386:SF2">
    <property type="entry name" value="OLIGOPEPTIDE TRANSPORT SYSTEM PERMEASE PROTEIN OPPC"/>
    <property type="match status" value="1"/>
</dbReference>
<evidence type="ECO:0000256" key="9">
    <source>
        <dbReference type="ARBA" id="ARBA00023136"/>
    </source>
</evidence>
<evidence type="ECO:0000256" key="11">
    <source>
        <dbReference type="ARBA" id="ARBA00072251"/>
    </source>
</evidence>
<dbReference type="InterPro" id="IPR000515">
    <property type="entry name" value="MetI-like"/>
</dbReference>
<feature type="domain" description="ABC transmembrane type-1" evidence="13">
    <location>
        <begin position="86"/>
        <end position="309"/>
    </location>
</feature>
<feature type="transmembrane region" description="Helical" evidence="12">
    <location>
        <begin position="23"/>
        <end position="44"/>
    </location>
</feature>
<keyword evidence="2 12" id="KW-0813">Transport</keyword>
<reference evidence="14 15" key="1">
    <citation type="submission" date="2022-10" db="EMBL/GenBank/DDBJ databases">
        <title>Luteolibacter arcticus strain CCTCC AB 2014275, whole genome shotgun sequencing project.</title>
        <authorList>
            <person name="Zhao G."/>
            <person name="Shen L."/>
        </authorList>
    </citation>
    <scope>NUCLEOTIDE SEQUENCE [LARGE SCALE GENOMIC DNA]</scope>
    <source>
        <strain evidence="14 15">CCTCC AB 2014275</strain>
    </source>
</reference>
<feature type="transmembrane region" description="Helical" evidence="12">
    <location>
        <begin position="241"/>
        <end position="264"/>
    </location>
</feature>
<evidence type="ECO:0000313" key="15">
    <source>
        <dbReference type="Proteomes" id="UP001320876"/>
    </source>
</evidence>